<protein>
    <submittedName>
        <fullName evidence="1">AAA domain-containing protein</fullName>
    </submittedName>
</protein>
<dbReference type="RefSeq" id="WP_052199826.1">
    <property type="nucleotide sequence ID" value="NZ_FTMC01000020.1"/>
</dbReference>
<dbReference type="InterPro" id="IPR027417">
    <property type="entry name" value="P-loop_NTPase"/>
</dbReference>
<dbReference type="SUPFAM" id="SSF52540">
    <property type="entry name" value="P-loop containing nucleoside triphosphate hydrolases"/>
    <property type="match status" value="1"/>
</dbReference>
<reference evidence="1 2" key="1">
    <citation type="submission" date="2017-01" db="EMBL/GenBank/DDBJ databases">
        <authorList>
            <person name="Mah S.A."/>
            <person name="Swanson W.J."/>
            <person name="Moy G.W."/>
            <person name="Vacquier V.D."/>
        </authorList>
    </citation>
    <scope>NUCLEOTIDE SEQUENCE [LARGE SCALE GENOMIC DNA]</scope>
    <source>
        <strain evidence="1 2">ATCC 29606</strain>
    </source>
</reference>
<proteinExistence type="predicted"/>
<gene>
    <name evidence="1" type="ORF">SAMN05421672_12019</name>
</gene>
<name>A0A1N7A408_9PSED</name>
<evidence type="ECO:0000313" key="1">
    <source>
        <dbReference type="EMBL" id="SIR33890.1"/>
    </source>
</evidence>
<dbReference type="AlphaFoldDB" id="A0A1N7A408"/>
<dbReference type="Gene3D" id="3.40.50.300">
    <property type="entry name" value="P-loop containing nucleotide triphosphate hydrolases"/>
    <property type="match status" value="1"/>
</dbReference>
<dbReference type="Pfam" id="PF13481">
    <property type="entry name" value="AAA_25"/>
    <property type="match status" value="1"/>
</dbReference>
<dbReference type="Proteomes" id="UP000186079">
    <property type="component" value="Unassembled WGS sequence"/>
</dbReference>
<organism evidence="1 2">
    <name type="scientific">Pseudomonas flexibilis</name>
    <dbReference type="NCBI Taxonomy" id="706570"/>
    <lineage>
        <taxon>Bacteria</taxon>
        <taxon>Pseudomonadati</taxon>
        <taxon>Pseudomonadota</taxon>
        <taxon>Gammaproteobacteria</taxon>
        <taxon>Pseudomonadales</taxon>
        <taxon>Pseudomonadaceae</taxon>
        <taxon>Pseudomonas</taxon>
    </lineage>
</organism>
<sequence>MNEPNAVAKHEAFRFLAAIDLPVRPIDWLLTDFLEQNSLAVLYGGSNKDKSLLALDLSCCLATNTPFHGQAVRQSAVFFITSEGHSSIARRLRAWSAHNGVNLKDAPLFISSHPADMGIEAHISGVASAITQLSEATGHAPALIVVDNLLRNFSGDENSPADISHFVRLADLLISRLNVAVLVIHSGHSSSRGLSALKDAVDGEYELSRSADNRLCTLSARKIKNAPEPAPLTFEPIDFLENR</sequence>
<evidence type="ECO:0000313" key="2">
    <source>
        <dbReference type="Proteomes" id="UP000186079"/>
    </source>
</evidence>
<accession>A0A1N7A408</accession>
<dbReference type="EMBL" id="FTMC01000020">
    <property type="protein sequence ID" value="SIR33890.1"/>
    <property type="molecule type" value="Genomic_DNA"/>
</dbReference>